<dbReference type="OMA" id="YTWKERS"/>
<dbReference type="SUPFAM" id="SSF56784">
    <property type="entry name" value="HAD-like"/>
    <property type="match status" value="1"/>
</dbReference>
<comment type="caution">
    <text evidence="1">The sequence shown here is derived from an EMBL/GenBank/DDBJ whole genome shotgun (WGS) entry which is preliminary data.</text>
</comment>
<sequence>MSGVPGLQNAELMINELKLPLTIEQYNVLYQSECNRLFSEPIDLMPGAEALIRHLHRNQIPIAIATSTRRTNYDMKTLRHKELFSLFDHIVIASDDPEIERGKPDPQPFLVCASRFKDKPTDMSKILVFEDSISGIQAANLAGMKSVWIPDPRIVNSTISCFLKLDSLEQFKPELVGLPPF</sequence>
<dbReference type="InterPro" id="IPR006439">
    <property type="entry name" value="HAD-SF_hydro_IA"/>
</dbReference>
<dbReference type="NCBIfam" id="TIGR01509">
    <property type="entry name" value="HAD-SF-IA-v3"/>
    <property type="match status" value="1"/>
</dbReference>
<protein>
    <submittedName>
        <fullName evidence="1">Uncharacterized protein</fullName>
    </submittedName>
</protein>
<evidence type="ECO:0000313" key="2">
    <source>
        <dbReference type="Proteomes" id="UP001142055"/>
    </source>
</evidence>
<dbReference type="FunFam" id="3.40.50.1000:FF:000055">
    <property type="entry name" value="Haloacid dehalogenase-like hydrolase family protein"/>
    <property type="match status" value="1"/>
</dbReference>
<proteinExistence type="predicted"/>
<dbReference type="Proteomes" id="UP001142055">
    <property type="component" value="Chromosome 1"/>
</dbReference>
<dbReference type="PANTHER" id="PTHR18901">
    <property type="entry name" value="2-DEOXYGLUCOSE-6-PHOSPHATE PHOSPHATASE 2"/>
    <property type="match status" value="1"/>
</dbReference>
<reference evidence="1" key="1">
    <citation type="submission" date="2022-12" db="EMBL/GenBank/DDBJ databases">
        <title>Genome assemblies of Blomia tropicalis.</title>
        <authorList>
            <person name="Cui Y."/>
        </authorList>
    </citation>
    <scope>NUCLEOTIDE SEQUENCE</scope>
    <source>
        <tissue evidence="1">Adult mites</tissue>
    </source>
</reference>
<gene>
    <name evidence="1" type="ORF">RDWZM_000299</name>
</gene>
<dbReference type="AlphaFoldDB" id="A0A9Q0RPF6"/>
<dbReference type="PANTHER" id="PTHR18901:SF38">
    <property type="entry name" value="PSEUDOURIDINE-5'-PHOSPHATASE"/>
    <property type="match status" value="1"/>
</dbReference>
<dbReference type="InterPro" id="IPR036412">
    <property type="entry name" value="HAD-like_sf"/>
</dbReference>
<dbReference type="GO" id="GO:0016791">
    <property type="term" value="F:phosphatase activity"/>
    <property type="evidence" value="ECO:0007669"/>
    <property type="project" value="TreeGrafter"/>
</dbReference>
<dbReference type="InterPro" id="IPR023214">
    <property type="entry name" value="HAD_sf"/>
</dbReference>
<evidence type="ECO:0000313" key="1">
    <source>
        <dbReference type="EMBL" id="KAJ6221754.1"/>
    </source>
</evidence>
<keyword evidence="2" id="KW-1185">Reference proteome</keyword>
<name>A0A9Q0RPF6_BLOTA</name>
<dbReference type="EMBL" id="JAPWDV010000001">
    <property type="protein sequence ID" value="KAJ6221754.1"/>
    <property type="molecule type" value="Genomic_DNA"/>
</dbReference>
<accession>A0A9Q0RPF6</accession>
<dbReference type="Pfam" id="PF00702">
    <property type="entry name" value="Hydrolase"/>
    <property type="match status" value="1"/>
</dbReference>
<organism evidence="1 2">
    <name type="scientific">Blomia tropicalis</name>
    <name type="common">Mite</name>
    <dbReference type="NCBI Taxonomy" id="40697"/>
    <lineage>
        <taxon>Eukaryota</taxon>
        <taxon>Metazoa</taxon>
        <taxon>Ecdysozoa</taxon>
        <taxon>Arthropoda</taxon>
        <taxon>Chelicerata</taxon>
        <taxon>Arachnida</taxon>
        <taxon>Acari</taxon>
        <taxon>Acariformes</taxon>
        <taxon>Sarcoptiformes</taxon>
        <taxon>Astigmata</taxon>
        <taxon>Glycyphagoidea</taxon>
        <taxon>Echimyopodidae</taxon>
        <taxon>Blomia</taxon>
    </lineage>
</organism>
<dbReference type="Gene3D" id="3.40.50.1000">
    <property type="entry name" value="HAD superfamily/HAD-like"/>
    <property type="match status" value="1"/>
</dbReference>